<name>A0A0A9TUI0_ARUDO</name>
<reference evidence="2" key="2">
    <citation type="journal article" date="2015" name="Data Brief">
        <title>Shoot transcriptome of the giant reed, Arundo donax.</title>
        <authorList>
            <person name="Barrero R.A."/>
            <person name="Guerrero F.D."/>
            <person name="Moolhuijzen P."/>
            <person name="Goolsby J.A."/>
            <person name="Tidwell J."/>
            <person name="Bellgard S.E."/>
            <person name="Bellgard M.I."/>
        </authorList>
    </citation>
    <scope>NUCLEOTIDE SEQUENCE</scope>
    <source>
        <tissue evidence="2">Shoot tissue taken approximately 20 cm above the soil surface</tissue>
    </source>
</reference>
<dbReference type="AlphaFoldDB" id="A0A0A9TUI0"/>
<proteinExistence type="predicted"/>
<accession>A0A0A9TUI0</accession>
<dbReference type="EMBL" id="GBRH01282221">
    <property type="protein sequence ID" value="JAD15674.1"/>
    <property type="molecule type" value="Transcribed_RNA"/>
</dbReference>
<organism evidence="2">
    <name type="scientific">Arundo donax</name>
    <name type="common">Giant reed</name>
    <name type="synonym">Donax arundinaceus</name>
    <dbReference type="NCBI Taxonomy" id="35708"/>
    <lineage>
        <taxon>Eukaryota</taxon>
        <taxon>Viridiplantae</taxon>
        <taxon>Streptophyta</taxon>
        <taxon>Embryophyta</taxon>
        <taxon>Tracheophyta</taxon>
        <taxon>Spermatophyta</taxon>
        <taxon>Magnoliopsida</taxon>
        <taxon>Liliopsida</taxon>
        <taxon>Poales</taxon>
        <taxon>Poaceae</taxon>
        <taxon>PACMAD clade</taxon>
        <taxon>Arundinoideae</taxon>
        <taxon>Arundineae</taxon>
        <taxon>Arundo</taxon>
    </lineage>
</organism>
<evidence type="ECO:0000313" key="2">
    <source>
        <dbReference type="EMBL" id="JAD15674.1"/>
    </source>
</evidence>
<evidence type="ECO:0000256" key="1">
    <source>
        <dbReference type="SAM" id="MobiDB-lite"/>
    </source>
</evidence>
<feature type="compositionally biased region" description="Basic and acidic residues" evidence="1">
    <location>
        <begin position="18"/>
        <end position="29"/>
    </location>
</feature>
<protein>
    <submittedName>
        <fullName evidence="2">Uncharacterized protein</fullName>
    </submittedName>
</protein>
<reference evidence="2" key="1">
    <citation type="submission" date="2014-09" db="EMBL/GenBank/DDBJ databases">
        <authorList>
            <person name="Magalhaes I.L.F."/>
            <person name="Oliveira U."/>
            <person name="Santos F.R."/>
            <person name="Vidigal T.H.D.A."/>
            <person name="Brescovit A.D."/>
            <person name="Santos A.J."/>
        </authorList>
    </citation>
    <scope>NUCLEOTIDE SEQUENCE</scope>
    <source>
        <tissue evidence="2">Shoot tissue taken approximately 20 cm above the soil surface</tissue>
    </source>
</reference>
<sequence>MEFRCLYISLGGRSEITRGERMRDGKNKQEAGGGGGM</sequence>
<feature type="region of interest" description="Disordered" evidence="1">
    <location>
        <begin position="18"/>
        <end position="37"/>
    </location>
</feature>